<evidence type="ECO:0000313" key="3">
    <source>
        <dbReference type="EMBL" id="JAT64824.1"/>
    </source>
</evidence>
<dbReference type="EMBL" id="GDJX01023656">
    <property type="protein sequence ID" value="JAT44280.1"/>
    <property type="molecule type" value="Transcribed_RNA"/>
</dbReference>
<name>A0A1D1XPF6_9ARAE</name>
<dbReference type="PANTHER" id="PTHR47805">
    <property type="entry name" value="SAGA-ASSOCIATED FACTOR 73"/>
    <property type="match status" value="1"/>
</dbReference>
<dbReference type="InterPro" id="IPR037804">
    <property type="entry name" value="SGF73"/>
</dbReference>
<feature type="region of interest" description="Disordered" evidence="1">
    <location>
        <begin position="105"/>
        <end position="141"/>
    </location>
</feature>
<reference evidence="2" key="1">
    <citation type="submission" date="2015-07" db="EMBL/GenBank/DDBJ databases">
        <title>Transcriptome Assembly of Anthurium amnicola.</title>
        <authorList>
            <person name="Suzuki J."/>
        </authorList>
    </citation>
    <scope>NUCLEOTIDE SEQUENCE</scope>
</reference>
<sequence>MVCTLGRGYMAAMVRLLGNGNYLEASADETCHEKLAAQTILREFNEADEANLLEEEDMHVFDSRPLVDPLHLVCCNACKKPVKASQYASHAERCRLINSTENVNVEFDGGNSHKKPPRKGRKKLQATHDNQGSTIGEQEKSEFLEGYEDAVSESNINDQTGTVSSFSRETKGGLHKQVIAVKSAFIEHQRDGQNLEHGRLPRYLLSDIPAPLATKIYHLRGNHRLRSALGHIYIEAIARDQPSDPRKNLVQDGPMVSEAPKVDISQAKKDAYPASAMANPDQILAQSLEVCLGTSGGYPPSMGFLNQLSDGSFPRPGLPVGGASVGVMRARYHPVAYSLPRNTGTALVKMQQPSGSVPVV</sequence>
<organism evidence="2">
    <name type="scientific">Anthurium amnicola</name>
    <dbReference type="NCBI Taxonomy" id="1678845"/>
    <lineage>
        <taxon>Eukaryota</taxon>
        <taxon>Viridiplantae</taxon>
        <taxon>Streptophyta</taxon>
        <taxon>Embryophyta</taxon>
        <taxon>Tracheophyta</taxon>
        <taxon>Spermatophyta</taxon>
        <taxon>Magnoliopsida</taxon>
        <taxon>Liliopsida</taxon>
        <taxon>Araceae</taxon>
        <taxon>Pothoideae</taxon>
        <taxon>Potheae</taxon>
        <taxon>Anthurium</taxon>
    </lineage>
</organism>
<accession>A0A1D1XPF6</accession>
<feature type="compositionally biased region" description="Basic residues" evidence="1">
    <location>
        <begin position="112"/>
        <end position="125"/>
    </location>
</feature>
<proteinExistence type="predicted"/>
<evidence type="ECO:0000256" key="1">
    <source>
        <dbReference type="SAM" id="MobiDB-lite"/>
    </source>
</evidence>
<dbReference type="AlphaFoldDB" id="A0A1D1XPF6"/>
<dbReference type="EMBL" id="GDJX01003112">
    <property type="protein sequence ID" value="JAT64824.1"/>
    <property type="molecule type" value="Transcribed_RNA"/>
</dbReference>
<feature type="compositionally biased region" description="Polar residues" evidence="1">
    <location>
        <begin position="127"/>
        <end position="136"/>
    </location>
</feature>
<protein>
    <submittedName>
        <fullName evidence="2">Ataxin-7-like protein 1</fullName>
    </submittedName>
</protein>
<gene>
    <name evidence="2" type="primary">Atxn7l1_2</name>
    <name evidence="3" type="synonym">Atxn7l1_0</name>
    <name evidence="3" type="ORF">g.86394</name>
    <name evidence="2" type="ORF">g.86401</name>
</gene>
<evidence type="ECO:0000313" key="2">
    <source>
        <dbReference type="EMBL" id="JAT44280.1"/>
    </source>
</evidence>
<dbReference type="PANTHER" id="PTHR47805:SF1">
    <property type="entry name" value="SAGA-ASSOCIATED FACTOR 73"/>
    <property type="match status" value="1"/>
</dbReference>
<dbReference type="GO" id="GO:0000124">
    <property type="term" value="C:SAGA complex"/>
    <property type="evidence" value="ECO:0007669"/>
    <property type="project" value="InterPro"/>
</dbReference>